<name>A0A4Y7NL92_9CRUS</name>
<dbReference type="SUPFAM" id="SSF47113">
    <property type="entry name" value="Histone-fold"/>
    <property type="match status" value="1"/>
</dbReference>
<proteinExistence type="evidence at transcript level"/>
<protein>
    <submittedName>
        <fullName evidence="5">EOG090X0H1B</fullName>
    </submittedName>
</protein>
<dbReference type="PANTHER" id="PTHR10252:SF5">
    <property type="entry name" value="DR1-ASSOCIATED COREPRESSOR"/>
    <property type="match status" value="1"/>
</dbReference>
<dbReference type="CDD" id="cd22906">
    <property type="entry name" value="HFD_DRAP1"/>
    <property type="match status" value="1"/>
</dbReference>
<keyword evidence="2" id="KW-0539">Nucleus</keyword>
<feature type="region of interest" description="Disordered" evidence="3">
    <location>
        <begin position="271"/>
        <end position="301"/>
    </location>
</feature>
<dbReference type="Gene3D" id="1.10.20.10">
    <property type="entry name" value="Histone, subunit A"/>
    <property type="match status" value="1"/>
</dbReference>
<evidence type="ECO:0000256" key="3">
    <source>
        <dbReference type="SAM" id="MobiDB-lite"/>
    </source>
</evidence>
<dbReference type="GO" id="GO:0016251">
    <property type="term" value="F:RNA polymerase II general transcription initiation factor activity"/>
    <property type="evidence" value="ECO:0007669"/>
    <property type="project" value="TreeGrafter"/>
</dbReference>
<evidence type="ECO:0000259" key="4">
    <source>
        <dbReference type="Pfam" id="PF00808"/>
    </source>
</evidence>
<organism evidence="5">
    <name type="scientific">Moina brachiata</name>
    <dbReference type="NCBI Taxonomy" id="675436"/>
    <lineage>
        <taxon>Eukaryota</taxon>
        <taxon>Metazoa</taxon>
        <taxon>Ecdysozoa</taxon>
        <taxon>Arthropoda</taxon>
        <taxon>Crustacea</taxon>
        <taxon>Branchiopoda</taxon>
        <taxon>Diplostraca</taxon>
        <taxon>Cladocera</taxon>
        <taxon>Anomopoda</taxon>
        <taxon>Moinidae</taxon>
        <taxon>Moina</taxon>
    </lineage>
</organism>
<sequence>MPSKKKKYNARFPPARIKKIMQTDEEVGKVAAAVPVIIYILFKQKTAFWCSSNFLNVFSLTICIPRALELFVESLLTKAVQITSAKNAKTLSPAHLKQCILAESRFDFLKDLVMAIPDVQVEGEEGAVPGTPTSSSAPHHPPAFRHVSAEPGSSSSTRGRGTGRPRGRPRKVAGPPPAGVKSEQRTWEKRQSDDDETDSGDSEDSEDEDEEETDTDSQSKGGPVARNGQSSVAALQKATQFNAVQPNFYQEISAQNSAPFQIQINLPATGVSDDKAKADGDEKGPTPAAQVAKLEDDDYDT</sequence>
<dbReference type="GO" id="GO:0001046">
    <property type="term" value="F:core promoter sequence-specific DNA binding"/>
    <property type="evidence" value="ECO:0007669"/>
    <property type="project" value="TreeGrafter"/>
</dbReference>
<evidence type="ECO:0000256" key="1">
    <source>
        <dbReference type="ARBA" id="ARBA00004123"/>
    </source>
</evidence>
<dbReference type="EMBL" id="LR023728">
    <property type="protein sequence ID" value="SVE93347.1"/>
    <property type="molecule type" value="mRNA"/>
</dbReference>
<evidence type="ECO:0000313" key="5">
    <source>
        <dbReference type="EMBL" id="SVE93347.1"/>
    </source>
</evidence>
<feature type="domain" description="Transcription factor CBF/NF-Y/archaeal histone" evidence="4">
    <location>
        <begin position="10"/>
        <end position="39"/>
    </location>
</feature>
<feature type="domain" description="Transcription factor CBF/NF-Y/archaeal histone" evidence="4">
    <location>
        <begin position="62"/>
        <end position="100"/>
    </location>
</feature>
<gene>
    <name evidence="5" type="primary">EOG090X0H1B</name>
</gene>
<dbReference type="GO" id="GO:0046982">
    <property type="term" value="F:protein heterodimerization activity"/>
    <property type="evidence" value="ECO:0007669"/>
    <property type="project" value="InterPro"/>
</dbReference>
<feature type="compositionally biased region" description="Acidic residues" evidence="3">
    <location>
        <begin position="193"/>
        <end position="215"/>
    </location>
</feature>
<dbReference type="GO" id="GO:0017054">
    <property type="term" value="C:negative cofactor 2 complex"/>
    <property type="evidence" value="ECO:0007669"/>
    <property type="project" value="TreeGrafter"/>
</dbReference>
<dbReference type="PANTHER" id="PTHR10252">
    <property type="entry name" value="HISTONE-LIKE TRANSCRIPTION FACTOR CCAAT-RELATED"/>
    <property type="match status" value="1"/>
</dbReference>
<evidence type="ECO:0000256" key="2">
    <source>
        <dbReference type="ARBA" id="ARBA00023242"/>
    </source>
</evidence>
<feature type="compositionally biased region" description="Basic and acidic residues" evidence="3">
    <location>
        <begin position="272"/>
        <end position="284"/>
    </location>
</feature>
<reference evidence="5" key="1">
    <citation type="submission" date="2018-08" db="EMBL/GenBank/DDBJ databases">
        <authorList>
            <person name="Cornetti L."/>
        </authorList>
    </citation>
    <scope>NUCLEOTIDE SEQUENCE</scope>
    <source>
        <strain evidence="5">DE-FRO-2-1</strain>
    </source>
</reference>
<dbReference type="InterPro" id="IPR050568">
    <property type="entry name" value="Transcr_DNA_Rep_Reg"/>
</dbReference>
<dbReference type="InterPro" id="IPR009072">
    <property type="entry name" value="Histone-fold"/>
</dbReference>
<dbReference type="Pfam" id="PF00808">
    <property type="entry name" value="CBFD_NFYB_HMF"/>
    <property type="match status" value="2"/>
</dbReference>
<feature type="compositionally biased region" description="Basic residues" evidence="3">
    <location>
        <begin position="161"/>
        <end position="171"/>
    </location>
</feature>
<comment type="subcellular location">
    <subcellularLocation>
        <location evidence="1">Nucleus</location>
    </subcellularLocation>
</comment>
<dbReference type="AlphaFoldDB" id="A0A4Y7NL92"/>
<feature type="region of interest" description="Disordered" evidence="3">
    <location>
        <begin position="124"/>
        <end position="232"/>
    </location>
</feature>
<dbReference type="InterPro" id="IPR003958">
    <property type="entry name" value="CBFA_NFYB_domain"/>
</dbReference>
<accession>A0A4Y7NL92</accession>
<feature type="compositionally biased region" description="Basic and acidic residues" evidence="3">
    <location>
        <begin position="182"/>
        <end position="192"/>
    </location>
</feature>